<gene>
    <name evidence="2" type="ORF">GLAREA_07906</name>
</gene>
<organism evidence="2 3">
    <name type="scientific">Glarea lozoyensis (strain ATCC 20868 / MF5171)</name>
    <dbReference type="NCBI Taxonomy" id="1116229"/>
    <lineage>
        <taxon>Eukaryota</taxon>
        <taxon>Fungi</taxon>
        <taxon>Dikarya</taxon>
        <taxon>Ascomycota</taxon>
        <taxon>Pezizomycotina</taxon>
        <taxon>Leotiomycetes</taxon>
        <taxon>Helotiales</taxon>
        <taxon>Helotiaceae</taxon>
        <taxon>Glarea</taxon>
    </lineage>
</organism>
<proteinExistence type="predicted"/>
<dbReference type="AlphaFoldDB" id="S3D2Q0"/>
<dbReference type="Proteomes" id="UP000016922">
    <property type="component" value="Unassembled WGS sequence"/>
</dbReference>
<protein>
    <submittedName>
        <fullName evidence="2">Uncharacterized protein</fullName>
    </submittedName>
</protein>
<dbReference type="RefSeq" id="XP_008080784.1">
    <property type="nucleotide sequence ID" value="XM_008082593.1"/>
</dbReference>
<name>S3D2Q0_GLAL2</name>
<keyword evidence="3" id="KW-1185">Reference proteome</keyword>
<feature type="region of interest" description="Disordered" evidence="1">
    <location>
        <begin position="146"/>
        <end position="168"/>
    </location>
</feature>
<sequence length="189" mass="21077">MARDPTGKTLQSNYDNVATEVDVSAIGLVETMVDFSEQSHAILQKFYYTLDATEIEKVLQEAIHDDIDYQGATTAEERLRYAKSARLREQSALRDYFREEFANKVTTPEFRNRISELKTPSKHAGLDTGDILGVQVSDDVENSTLSVDHHNNNFDMPTITTNTGNGPNNTIRTDIPGANLEEGTTITYA</sequence>
<dbReference type="KEGG" id="glz:GLAREA_07906"/>
<accession>S3D2Q0</accession>
<evidence type="ECO:0000256" key="1">
    <source>
        <dbReference type="SAM" id="MobiDB-lite"/>
    </source>
</evidence>
<feature type="compositionally biased region" description="Low complexity" evidence="1">
    <location>
        <begin position="157"/>
        <end position="168"/>
    </location>
</feature>
<dbReference type="EMBL" id="KE145359">
    <property type="protein sequence ID" value="EPE32772.1"/>
    <property type="molecule type" value="Genomic_DNA"/>
</dbReference>
<reference evidence="2 3" key="1">
    <citation type="journal article" date="2013" name="BMC Genomics">
        <title>Genomics-driven discovery of the pneumocandin biosynthetic gene cluster in the fungus Glarea lozoyensis.</title>
        <authorList>
            <person name="Chen L."/>
            <person name="Yue Q."/>
            <person name="Zhang X."/>
            <person name="Xiang M."/>
            <person name="Wang C."/>
            <person name="Li S."/>
            <person name="Che Y."/>
            <person name="Ortiz-Lopez F.J."/>
            <person name="Bills G.F."/>
            <person name="Liu X."/>
            <person name="An Z."/>
        </authorList>
    </citation>
    <scope>NUCLEOTIDE SEQUENCE [LARGE SCALE GENOMIC DNA]</scope>
    <source>
        <strain evidence="3">ATCC 20868 / MF5171</strain>
    </source>
</reference>
<evidence type="ECO:0000313" key="2">
    <source>
        <dbReference type="EMBL" id="EPE32772.1"/>
    </source>
</evidence>
<evidence type="ECO:0000313" key="3">
    <source>
        <dbReference type="Proteomes" id="UP000016922"/>
    </source>
</evidence>
<dbReference type="HOGENOM" id="CLU_1434565_0_0_1"/>
<dbReference type="GeneID" id="19466958"/>